<reference evidence="3 4" key="1">
    <citation type="submission" date="2014-03" db="EMBL/GenBank/DDBJ databases">
        <title>Genomics of Bifidobacteria.</title>
        <authorList>
            <person name="Ventura M."/>
            <person name="Milani C."/>
            <person name="Lugli G.A."/>
        </authorList>
    </citation>
    <scope>NUCLEOTIDE SEQUENCE [LARGE SCALE GENOMIC DNA]</scope>
    <source>
        <strain evidence="3 4">DSM 23975</strain>
    </source>
</reference>
<keyword evidence="1" id="KW-0472">Membrane</keyword>
<dbReference type="EMBL" id="JGZK01000010">
    <property type="protein sequence ID" value="KFI85151.1"/>
    <property type="molecule type" value="Genomic_DNA"/>
</dbReference>
<evidence type="ECO:0000256" key="1">
    <source>
        <dbReference type="SAM" id="Phobius"/>
    </source>
</evidence>
<dbReference type="Pfam" id="PF14501">
    <property type="entry name" value="HATPase_c_5"/>
    <property type="match status" value="1"/>
</dbReference>
<proteinExistence type="predicted"/>
<evidence type="ECO:0000313" key="4">
    <source>
        <dbReference type="Proteomes" id="UP000028984"/>
    </source>
</evidence>
<organism evidence="3 4">
    <name type="scientific">Bifidobacterium reuteri DSM 23975</name>
    <dbReference type="NCBI Taxonomy" id="1437610"/>
    <lineage>
        <taxon>Bacteria</taxon>
        <taxon>Bacillati</taxon>
        <taxon>Actinomycetota</taxon>
        <taxon>Actinomycetes</taxon>
        <taxon>Bifidobacteriales</taxon>
        <taxon>Bifidobacteriaceae</taxon>
        <taxon>Bifidobacterium</taxon>
    </lineage>
</organism>
<dbReference type="Gene3D" id="3.30.565.10">
    <property type="entry name" value="Histidine kinase-like ATPase, C-terminal domain"/>
    <property type="match status" value="1"/>
</dbReference>
<dbReference type="PANTHER" id="PTHR40448">
    <property type="entry name" value="TWO-COMPONENT SENSOR HISTIDINE KINASE"/>
    <property type="match status" value="1"/>
</dbReference>
<dbReference type="CDD" id="cd16935">
    <property type="entry name" value="HATPase_AgrC-ComD-like"/>
    <property type="match status" value="1"/>
</dbReference>
<dbReference type="InterPro" id="IPR036890">
    <property type="entry name" value="HATPase_C_sf"/>
</dbReference>
<dbReference type="GO" id="GO:0016301">
    <property type="term" value="F:kinase activity"/>
    <property type="evidence" value="ECO:0007669"/>
    <property type="project" value="UniProtKB-KW"/>
</dbReference>
<feature type="transmembrane region" description="Helical" evidence="1">
    <location>
        <begin position="189"/>
        <end position="210"/>
    </location>
</feature>
<keyword evidence="3" id="KW-0808">Transferase</keyword>
<protein>
    <submittedName>
        <fullName evidence="3">Signal transduction histidine kinase regulating citrate/malate metabolism</fullName>
    </submittedName>
</protein>
<keyword evidence="1" id="KW-0812">Transmembrane</keyword>
<evidence type="ECO:0000259" key="2">
    <source>
        <dbReference type="Pfam" id="PF14501"/>
    </source>
</evidence>
<keyword evidence="3" id="KW-0418">Kinase</keyword>
<dbReference type="Proteomes" id="UP000028984">
    <property type="component" value="Unassembled WGS sequence"/>
</dbReference>
<dbReference type="AlphaFoldDB" id="A0A087CPF1"/>
<dbReference type="InterPro" id="IPR032834">
    <property type="entry name" value="NatK-like_C"/>
</dbReference>
<accession>A0A087CPF1</accession>
<sequence length="428" mass="47464">MLTLLTFQLLLGMLVFCAHVSWRRSWRLAALPVAALLLDLLYTPLILPWDVPDISVTGIAIKSLYFTACCVVMAAALHCCASVTWLESMIIVVAGYSLQHISYNLFGLVVNAWHSGKPSWLYSVTSMAILLTVCGLAYLCVGRNFSVDEEKTRSRIGWVAACMAAIVLMVVLSMVFVQKKSVEVQTVGYVYDSICVVLLLALLVLASANSRLYNDLMAMRQVDRLKAQHYELAKENIDLINIRCHDIRKMVGSLYADDGRIPTADMINKVQENIRIYDAMFHTGNDSLDVLLTEKSLYCSAHGITFTCIADGGKLGFMDSSDLYSLFGNIIDNAIESVQQIANPSQRIINISVCAAGQLLVIREDNYYSDDRAPVMHKGVPVTSKPDTINHGFGMRSIAWQVHRYQGEMTITTDDNVFAISIVLPIPN</sequence>
<feature type="domain" description="Sensor histidine kinase NatK-like C-terminal" evidence="2">
    <location>
        <begin position="319"/>
        <end position="425"/>
    </location>
</feature>
<feature type="transmembrane region" description="Helical" evidence="1">
    <location>
        <begin position="27"/>
        <end position="51"/>
    </location>
</feature>
<name>A0A087CPF1_9BIFI</name>
<dbReference type="eggNOG" id="COG3290">
    <property type="taxonomic scope" value="Bacteria"/>
</dbReference>
<dbReference type="SUPFAM" id="SSF55874">
    <property type="entry name" value="ATPase domain of HSP90 chaperone/DNA topoisomerase II/histidine kinase"/>
    <property type="match status" value="1"/>
</dbReference>
<feature type="transmembrane region" description="Helical" evidence="1">
    <location>
        <begin position="156"/>
        <end position="177"/>
    </location>
</feature>
<keyword evidence="1" id="KW-1133">Transmembrane helix</keyword>
<feature type="transmembrane region" description="Helical" evidence="1">
    <location>
        <begin position="63"/>
        <end position="86"/>
    </location>
</feature>
<dbReference type="GO" id="GO:0042802">
    <property type="term" value="F:identical protein binding"/>
    <property type="evidence" value="ECO:0007669"/>
    <property type="project" value="TreeGrafter"/>
</dbReference>
<gene>
    <name evidence="3" type="ORF">BREU_1973</name>
</gene>
<dbReference type="PANTHER" id="PTHR40448:SF1">
    <property type="entry name" value="TWO-COMPONENT SENSOR HISTIDINE KINASE"/>
    <property type="match status" value="1"/>
</dbReference>
<evidence type="ECO:0000313" key="3">
    <source>
        <dbReference type="EMBL" id="KFI85151.1"/>
    </source>
</evidence>
<feature type="transmembrane region" description="Helical" evidence="1">
    <location>
        <begin position="120"/>
        <end position="141"/>
    </location>
</feature>
<keyword evidence="4" id="KW-1185">Reference proteome</keyword>
<dbReference type="STRING" id="1437610.BREU_1973"/>
<comment type="caution">
    <text evidence="3">The sequence shown here is derived from an EMBL/GenBank/DDBJ whole genome shotgun (WGS) entry which is preliminary data.</text>
</comment>